<gene>
    <name evidence="1" type="ORF">BN9_029760</name>
</gene>
<sequence length="118" mass="13181">MVIEVTTTKEAPEKTFPDCVYDVSGTSKLLDSRYLKTAFTSSVAIADSKCTYTERGLMITKVWIWICQEMKRLPLRSDQVICQATNTLRPDAMNSKTYGASGSFHGPLGETRGVYMLQ</sequence>
<name>A0A024G604_9STRA</name>
<keyword evidence="2" id="KW-1185">Reference proteome</keyword>
<dbReference type="AlphaFoldDB" id="A0A024G604"/>
<accession>A0A024G604</accession>
<evidence type="ECO:0000313" key="2">
    <source>
        <dbReference type="Proteomes" id="UP000053237"/>
    </source>
</evidence>
<proteinExistence type="predicted"/>
<dbReference type="EMBL" id="CAIX01000031">
    <property type="protein sequence ID" value="CCI42192.1"/>
    <property type="molecule type" value="Genomic_DNA"/>
</dbReference>
<comment type="caution">
    <text evidence="1">The sequence shown here is derived from an EMBL/GenBank/DDBJ whole genome shotgun (WGS) entry which is preliminary data.</text>
</comment>
<protein>
    <submittedName>
        <fullName evidence="1">Uncharacterized protein</fullName>
    </submittedName>
</protein>
<evidence type="ECO:0000313" key="1">
    <source>
        <dbReference type="EMBL" id="CCI42192.1"/>
    </source>
</evidence>
<dbReference type="Proteomes" id="UP000053237">
    <property type="component" value="Unassembled WGS sequence"/>
</dbReference>
<dbReference type="InParanoid" id="A0A024G604"/>
<reference evidence="1 2" key="1">
    <citation type="submission" date="2012-05" db="EMBL/GenBank/DDBJ databases">
        <title>Recombination and specialization in a pathogen metapopulation.</title>
        <authorList>
            <person name="Gardiner A."/>
            <person name="Kemen E."/>
            <person name="Schultz-Larsen T."/>
            <person name="MacLean D."/>
            <person name="Van Oosterhout C."/>
            <person name="Jones J.D.G."/>
        </authorList>
    </citation>
    <scope>NUCLEOTIDE SEQUENCE [LARGE SCALE GENOMIC DNA]</scope>
    <source>
        <strain evidence="1 2">Ac Nc2</strain>
    </source>
</reference>
<organism evidence="1 2">
    <name type="scientific">Albugo candida</name>
    <dbReference type="NCBI Taxonomy" id="65357"/>
    <lineage>
        <taxon>Eukaryota</taxon>
        <taxon>Sar</taxon>
        <taxon>Stramenopiles</taxon>
        <taxon>Oomycota</taxon>
        <taxon>Peronosporomycetes</taxon>
        <taxon>Albuginales</taxon>
        <taxon>Albuginaceae</taxon>
        <taxon>Albugo</taxon>
    </lineage>
</organism>